<feature type="active site" description="Proton donor" evidence="3">
    <location>
        <position position="163"/>
    </location>
</feature>
<evidence type="ECO:0000256" key="4">
    <source>
        <dbReference type="PIRSR" id="PIRSR610905-2"/>
    </source>
</evidence>
<comment type="similarity">
    <text evidence="2">Belongs to the glycosyl hydrolase 88 family.</text>
</comment>
<evidence type="ECO:0000313" key="6">
    <source>
        <dbReference type="Proteomes" id="UP000298664"/>
    </source>
</evidence>
<dbReference type="SUPFAM" id="SSF48208">
    <property type="entry name" value="Six-hairpin glycosidases"/>
    <property type="match status" value="1"/>
</dbReference>
<dbReference type="PANTHER" id="PTHR36845:SF1">
    <property type="entry name" value="HYDROLASE, PUTATIVE (AFU_ORTHOLOGUE AFUA_7G05090)-RELATED"/>
    <property type="match status" value="1"/>
</dbReference>
<name>A0AAF0HFH9_9HYPH</name>
<dbReference type="GO" id="GO:0000272">
    <property type="term" value="P:polysaccharide catabolic process"/>
    <property type="evidence" value="ECO:0007669"/>
    <property type="project" value="TreeGrafter"/>
</dbReference>
<dbReference type="RefSeq" id="WP_137395481.1">
    <property type="nucleotide sequence ID" value="NZ_CP124734.1"/>
</dbReference>
<dbReference type="InterPro" id="IPR010905">
    <property type="entry name" value="Glyco_hydro_88"/>
</dbReference>
<sequence length="390" mass="44750">MLDVVTAGPEPITDQDVTEALDVAVAQVRRNLLTFTYRAQNHSSVDNVYPAVENDQWTAGFWPGQIWLAYEHSGDKTFRYAAQIQVQSFLHRIENRIETDHHDMGFLYSPSCIAAWKLVGDEDGRQAALLAADQLMERYQPVGQFIQAWGRKGNANEYRYIIDCLLNLPLLYWASEQTGREDYREVALAHARTTLAHSVRPDDSTYHTFYMDPESGAPVRGVTKQGYSDESFWARGQAWGIAGMAFSYRYERLPAYRDTFERLLKFYLDRLPTDLVPYWDLVFSDKDGEPRDSSAAAVVACGLLEMADLETPEKAEEYRQVARRMMKSLVDIYSVKDPAISNGQLLHGTYSKKTPHNTCRGEGVDECVSWGDYYYMEALIRLSRRWSSYW</sequence>
<dbReference type="InterPro" id="IPR012341">
    <property type="entry name" value="6hp_glycosidase-like_sf"/>
</dbReference>
<feature type="binding site" evidence="4">
    <location>
        <position position="351"/>
    </location>
    <ligand>
        <name>substrate</name>
    </ligand>
</feature>
<dbReference type="EMBL" id="CP124734">
    <property type="protein sequence ID" value="WHA43740.1"/>
    <property type="molecule type" value="Genomic_DNA"/>
</dbReference>
<dbReference type="InterPro" id="IPR008928">
    <property type="entry name" value="6-hairpin_glycosidase_sf"/>
</dbReference>
<feature type="binding site" evidence="4">
    <location>
        <position position="221"/>
    </location>
    <ligand>
        <name>substrate</name>
    </ligand>
</feature>
<gene>
    <name evidence="5" type="ORF">CFBP5477_021220</name>
</gene>
<dbReference type="GO" id="GO:0052757">
    <property type="term" value="F:chondroitin hydrolase activity"/>
    <property type="evidence" value="ECO:0007669"/>
    <property type="project" value="TreeGrafter"/>
</dbReference>
<keyword evidence="1 5" id="KW-0378">Hydrolase</keyword>
<feature type="binding site" evidence="4">
    <location>
        <position position="235"/>
    </location>
    <ligand>
        <name>substrate</name>
    </ligand>
</feature>
<evidence type="ECO:0000256" key="1">
    <source>
        <dbReference type="ARBA" id="ARBA00022801"/>
    </source>
</evidence>
<feature type="binding site" evidence="4">
    <location>
        <position position="103"/>
    </location>
    <ligand>
        <name>substrate</name>
    </ligand>
</feature>
<evidence type="ECO:0000313" key="5">
    <source>
        <dbReference type="EMBL" id="WHA43740.1"/>
    </source>
</evidence>
<protein>
    <submittedName>
        <fullName evidence="5">Glycoside hydrolase family 88 protein</fullName>
    </submittedName>
</protein>
<organism evidence="5 6">
    <name type="scientific">Agrobacterium larrymoorei</name>
    <dbReference type="NCBI Taxonomy" id="160699"/>
    <lineage>
        <taxon>Bacteria</taxon>
        <taxon>Pseudomonadati</taxon>
        <taxon>Pseudomonadota</taxon>
        <taxon>Alphaproteobacteria</taxon>
        <taxon>Hyphomicrobiales</taxon>
        <taxon>Rhizobiaceae</taxon>
        <taxon>Rhizobium/Agrobacterium group</taxon>
        <taxon>Agrobacterium</taxon>
    </lineage>
</organism>
<proteinExistence type="inferred from homology"/>
<feature type="binding site" evidence="4">
    <location>
        <position position="163"/>
    </location>
    <ligand>
        <name>substrate</name>
    </ligand>
</feature>
<dbReference type="InterPro" id="IPR052369">
    <property type="entry name" value="UG_Glycosaminoglycan_Hydrolase"/>
</dbReference>
<dbReference type="Proteomes" id="UP000298664">
    <property type="component" value="Chromosome Linear"/>
</dbReference>
<feature type="binding site" evidence="4">
    <location>
        <position position="239"/>
    </location>
    <ligand>
        <name>substrate</name>
    </ligand>
</feature>
<dbReference type="Pfam" id="PF07470">
    <property type="entry name" value="Glyco_hydro_88"/>
    <property type="match status" value="1"/>
</dbReference>
<dbReference type="PANTHER" id="PTHR36845">
    <property type="entry name" value="HYDROLASE, PUTATIVE (AFU_ORTHOLOGUE AFUA_7G05090)-RELATED"/>
    <property type="match status" value="1"/>
</dbReference>
<reference evidence="5" key="1">
    <citation type="submission" date="2023-05" db="EMBL/GenBank/DDBJ databases">
        <title>Complete genome sequence of Agrobacterium larrymoorei CFBP5477.</title>
        <authorList>
            <person name="Yen H.-C."/>
            <person name="Chou L."/>
            <person name="Lin Y.-C."/>
            <person name="Lai E.-M."/>
            <person name="Kuo C.-H."/>
        </authorList>
    </citation>
    <scope>NUCLEOTIDE SEQUENCE</scope>
    <source>
        <strain evidence="5">CFBP5477</strain>
    </source>
</reference>
<feature type="active site" description="Nucleophile" evidence="3">
    <location>
        <position position="103"/>
    </location>
</feature>
<feature type="binding site" evidence="4">
    <location>
        <position position="223"/>
    </location>
    <ligand>
        <name>substrate</name>
    </ligand>
</feature>
<evidence type="ECO:0000256" key="3">
    <source>
        <dbReference type="PIRSR" id="PIRSR610905-1"/>
    </source>
</evidence>
<dbReference type="AlphaFoldDB" id="A0AAF0HFH9"/>
<accession>A0AAF0HFH9</accession>
<evidence type="ECO:0000256" key="2">
    <source>
        <dbReference type="ARBA" id="ARBA00038358"/>
    </source>
</evidence>
<dbReference type="Gene3D" id="1.50.10.10">
    <property type="match status" value="1"/>
</dbReference>